<dbReference type="PANTHER" id="PTHR35908">
    <property type="entry name" value="HYPOTHETICAL FUSION PROTEIN"/>
    <property type="match status" value="1"/>
</dbReference>
<feature type="domain" description="Glyoxalase-like" evidence="1">
    <location>
        <begin position="9"/>
        <end position="117"/>
    </location>
</feature>
<proteinExistence type="predicted"/>
<name>A0ABY8XIQ0_9PSEU</name>
<dbReference type="RefSeq" id="WP_285452467.1">
    <property type="nucleotide sequence ID" value="NZ_CP127173.1"/>
</dbReference>
<keyword evidence="3" id="KW-1185">Reference proteome</keyword>
<organism evidence="2 3">
    <name type="scientific">Amycolatopsis nalaikhensis</name>
    <dbReference type="NCBI Taxonomy" id="715472"/>
    <lineage>
        <taxon>Bacteria</taxon>
        <taxon>Bacillati</taxon>
        <taxon>Actinomycetota</taxon>
        <taxon>Actinomycetes</taxon>
        <taxon>Pseudonocardiales</taxon>
        <taxon>Pseudonocardiaceae</taxon>
        <taxon>Amycolatopsis</taxon>
    </lineage>
</organism>
<reference evidence="2 3" key="1">
    <citation type="submission" date="2023-06" db="EMBL/GenBank/DDBJ databases">
        <authorList>
            <person name="Oyuntsetseg B."/>
            <person name="Kim S.B."/>
        </authorList>
    </citation>
    <scope>NUCLEOTIDE SEQUENCE [LARGE SCALE GENOMIC DNA]</scope>
    <source>
        <strain evidence="2 3">2-2</strain>
    </source>
</reference>
<protein>
    <submittedName>
        <fullName evidence="2">VOC family protein</fullName>
    </submittedName>
</protein>
<sequence>MTTTRVLAVTVDCRQPDLLAEFWEKAPGNGKRRTWTDSHGTTYTQVDLDDGPALLFQPVPEEKAVKNRLHLDVAPVEGDQRAEVERLVMLGAKVLDDPADDPWIVLADPEGNEFCVLPPR</sequence>
<accession>A0ABY8XIQ0</accession>
<dbReference type="Proteomes" id="UP001227101">
    <property type="component" value="Chromosome"/>
</dbReference>
<gene>
    <name evidence="2" type="ORF">QP939_42830</name>
</gene>
<dbReference type="InterPro" id="IPR041581">
    <property type="entry name" value="Glyoxalase_6"/>
</dbReference>
<evidence type="ECO:0000313" key="2">
    <source>
        <dbReference type="EMBL" id="WIV55489.1"/>
    </source>
</evidence>
<dbReference type="PANTHER" id="PTHR35908:SF1">
    <property type="entry name" value="CONSERVED PROTEIN"/>
    <property type="match status" value="1"/>
</dbReference>
<evidence type="ECO:0000313" key="3">
    <source>
        <dbReference type="Proteomes" id="UP001227101"/>
    </source>
</evidence>
<dbReference type="SUPFAM" id="SSF54593">
    <property type="entry name" value="Glyoxalase/Bleomycin resistance protein/Dihydroxybiphenyl dioxygenase"/>
    <property type="match status" value="1"/>
</dbReference>
<dbReference type="InterPro" id="IPR029068">
    <property type="entry name" value="Glyas_Bleomycin-R_OHBP_Dase"/>
</dbReference>
<dbReference type="Pfam" id="PF18029">
    <property type="entry name" value="Glyoxalase_6"/>
    <property type="match status" value="1"/>
</dbReference>
<dbReference type="EMBL" id="CP127173">
    <property type="protein sequence ID" value="WIV55489.1"/>
    <property type="molecule type" value="Genomic_DNA"/>
</dbReference>
<evidence type="ECO:0000259" key="1">
    <source>
        <dbReference type="Pfam" id="PF18029"/>
    </source>
</evidence>
<dbReference type="Gene3D" id="3.10.180.10">
    <property type="entry name" value="2,3-Dihydroxybiphenyl 1,2-Dioxygenase, domain 1"/>
    <property type="match status" value="1"/>
</dbReference>